<dbReference type="Proteomes" id="UP001295444">
    <property type="component" value="Chromosome 12"/>
</dbReference>
<evidence type="ECO:0000256" key="1">
    <source>
        <dbReference type="SAM" id="MobiDB-lite"/>
    </source>
</evidence>
<gene>
    <name evidence="2" type="ORF">PECUL_23A002512</name>
</gene>
<reference evidence="2" key="1">
    <citation type="submission" date="2022-03" db="EMBL/GenBank/DDBJ databases">
        <authorList>
            <person name="Alioto T."/>
            <person name="Alioto T."/>
            <person name="Gomez Garrido J."/>
        </authorList>
    </citation>
    <scope>NUCLEOTIDE SEQUENCE</scope>
</reference>
<feature type="region of interest" description="Disordered" evidence="1">
    <location>
        <begin position="112"/>
        <end position="179"/>
    </location>
</feature>
<sequence length="179" mass="19142">MESPDALPEAGPTCGLAVDAGWRIRLVIQPRSPADSDLTLPFGLLGVTMVHHGTHTSLSSHTRALVVRRGRENATTLHTPKMAATHTTFPPTNKLSHTPEQRAATKLYTAAEQRKQKRSVAINQRQQAVEGAPVTSDREKPYPPPPAVSACTQTAATARGRRSTGLDPGPQDSTTREGG</sequence>
<proteinExistence type="predicted"/>
<keyword evidence="3" id="KW-1185">Reference proteome</keyword>
<protein>
    <submittedName>
        <fullName evidence="2">Uncharacterized protein</fullName>
    </submittedName>
</protein>
<evidence type="ECO:0000313" key="3">
    <source>
        <dbReference type="Proteomes" id="UP001295444"/>
    </source>
</evidence>
<accession>A0AAD1TIL1</accession>
<dbReference type="AlphaFoldDB" id="A0AAD1TIL1"/>
<evidence type="ECO:0000313" key="2">
    <source>
        <dbReference type="EMBL" id="CAH2324256.1"/>
    </source>
</evidence>
<dbReference type="EMBL" id="OW240923">
    <property type="protein sequence ID" value="CAH2324256.1"/>
    <property type="molecule type" value="Genomic_DNA"/>
</dbReference>
<name>A0AAD1TIL1_PELCU</name>
<organism evidence="2 3">
    <name type="scientific">Pelobates cultripes</name>
    <name type="common">Western spadefoot toad</name>
    <dbReference type="NCBI Taxonomy" id="61616"/>
    <lineage>
        <taxon>Eukaryota</taxon>
        <taxon>Metazoa</taxon>
        <taxon>Chordata</taxon>
        <taxon>Craniata</taxon>
        <taxon>Vertebrata</taxon>
        <taxon>Euteleostomi</taxon>
        <taxon>Amphibia</taxon>
        <taxon>Batrachia</taxon>
        <taxon>Anura</taxon>
        <taxon>Pelobatoidea</taxon>
        <taxon>Pelobatidae</taxon>
        <taxon>Pelobates</taxon>
    </lineage>
</organism>